<dbReference type="InterPro" id="IPR023801">
    <property type="entry name" value="His_deacetylse_dom"/>
</dbReference>
<gene>
    <name evidence="4" type="ORF">EG19_12300</name>
</gene>
<dbReference type="InterPro" id="IPR023696">
    <property type="entry name" value="Ureohydrolase_dom_sf"/>
</dbReference>
<dbReference type="STRING" id="1312852.EG19_12300"/>
<dbReference type="SUPFAM" id="SSF52768">
    <property type="entry name" value="Arginase/deacetylase"/>
    <property type="match status" value="1"/>
</dbReference>
<dbReference type="InterPro" id="IPR000286">
    <property type="entry name" value="HDACs"/>
</dbReference>
<dbReference type="GO" id="GO:0040029">
    <property type="term" value="P:epigenetic regulation of gene expression"/>
    <property type="evidence" value="ECO:0007669"/>
    <property type="project" value="TreeGrafter"/>
</dbReference>
<organism evidence="4 5">
    <name type="scientific">Thermoanaerobaculum aquaticum</name>
    <dbReference type="NCBI Taxonomy" id="1312852"/>
    <lineage>
        <taxon>Bacteria</taxon>
        <taxon>Pseudomonadati</taxon>
        <taxon>Acidobacteriota</taxon>
        <taxon>Thermoanaerobaculia</taxon>
        <taxon>Thermoanaerobaculales</taxon>
        <taxon>Thermoanaerobaculaceae</taxon>
        <taxon>Thermoanaerobaculum</taxon>
    </lineage>
</organism>
<evidence type="ECO:0000313" key="4">
    <source>
        <dbReference type="EMBL" id="KDA54256.1"/>
    </source>
</evidence>
<dbReference type="PANTHER" id="PTHR10625:SF19">
    <property type="entry name" value="HISTONE DEACETYLASE 12"/>
    <property type="match status" value="1"/>
</dbReference>
<sequence length="621" mass="68511">MRLLHFLLGPALNHPPAAGSRFFRTRQRLKRALRALALALGRRPPFVVFDPSYREQLRGAPLDPLRGEKILAFLSMEHLLAGEQLTRPLPAAMKNLLLAHDPAYLESIQQNEVLTQILGTPVAPGQEEAILQLQRLMVGGTIQATRLVMAGAPFAVHLGGGFHHAGRNRGAGFCVLNDVAVAILRLRQRGFTGNVLVVDLDLHDGNGTREIFAHDPTVFTLSIHNRHWGETEAQASLSVALGDGVSDEAYLQAVEDALNKVLSTFSPSLAFFLAGADVAADDPLGNWNVSPQGVLQRDRLVLSRLRELGVPVVMVLAGGYGDRAWRYPARTLAWYLTGEPLEPPSDEVVALARMRQMAHIFGEAAEDEADWGLTEEDLFGALPSLPVQTRFLGSFSPVRVELMLERMGLLQQIRAKGFPCPTVTLELDHPLGHTLRIFGDPQKSELLLELRLARSSRVLPGFEVLSVEWLLLQNPRAQFTPERPRLPGQQHPGLGLLADVFAWLVVLCEELALDGLAFRPSHYHLAALARRHATFLYPEHAALFSAVSELLAPFSLPEASHLVHEGHVVHRETGQPVVWEAFPMVVPVSQRLREQVEGESYQRQAQAAKAALRLALRSEPR</sequence>
<keyword evidence="2" id="KW-0378">Hydrolase</keyword>
<evidence type="ECO:0000256" key="2">
    <source>
        <dbReference type="ARBA" id="ARBA00022801"/>
    </source>
</evidence>
<dbReference type="GO" id="GO:0016787">
    <property type="term" value="F:hydrolase activity"/>
    <property type="evidence" value="ECO:0007669"/>
    <property type="project" value="UniProtKB-KW"/>
</dbReference>
<accession>A0A062Y1I3</accession>
<keyword evidence="5" id="KW-1185">Reference proteome</keyword>
<dbReference type="CDD" id="cd09993">
    <property type="entry name" value="HDAC_classIV"/>
    <property type="match status" value="1"/>
</dbReference>
<dbReference type="EMBL" id="JMFG01000009">
    <property type="protein sequence ID" value="KDA54256.1"/>
    <property type="molecule type" value="Genomic_DNA"/>
</dbReference>
<evidence type="ECO:0000313" key="5">
    <source>
        <dbReference type="Proteomes" id="UP000027284"/>
    </source>
</evidence>
<dbReference type="AlphaFoldDB" id="A0A062Y1I3"/>
<dbReference type="Gene3D" id="3.40.800.20">
    <property type="entry name" value="Histone deacetylase domain"/>
    <property type="match status" value="1"/>
</dbReference>
<evidence type="ECO:0000256" key="1">
    <source>
        <dbReference type="ARBA" id="ARBA00005947"/>
    </source>
</evidence>
<comment type="similarity">
    <text evidence="1">Belongs to the histone deacetylase family.</text>
</comment>
<feature type="domain" description="Histone deacetylase" evidence="3">
    <location>
        <begin position="61"/>
        <end position="326"/>
    </location>
</feature>
<dbReference type="Pfam" id="PF00850">
    <property type="entry name" value="Hist_deacetyl"/>
    <property type="match status" value="1"/>
</dbReference>
<dbReference type="GO" id="GO:0004407">
    <property type="term" value="F:histone deacetylase activity"/>
    <property type="evidence" value="ECO:0007669"/>
    <property type="project" value="InterPro"/>
</dbReference>
<dbReference type="InterPro" id="IPR044150">
    <property type="entry name" value="HDAC_classIV"/>
</dbReference>
<dbReference type="PANTHER" id="PTHR10625">
    <property type="entry name" value="HISTONE DEACETYLASE HDAC1-RELATED"/>
    <property type="match status" value="1"/>
</dbReference>
<comment type="caution">
    <text evidence="4">The sequence shown here is derived from an EMBL/GenBank/DDBJ whole genome shotgun (WGS) entry which is preliminary data.</text>
</comment>
<evidence type="ECO:0000259" key="3">
    <source>
        <dbReference type="Pfam" id="PF00850"/>
    </source>
</evidence>
<reference evidence="4 5" key="1">
    <citation type="submission" date="2014-04" db="EMBL/GenBank/DDBJ databases">
        <title>The Genome Sequence of Thermoanaerobaculum aquaticum MP-01, The First Cultivated Group 23 Acidobacterium.</title>
        <authorList>
            <person name="Stamps B.W."/>
            <person name="Losey N.A."/>
            <person name="Lawson P.A."/>
            <person name="Stevenson B.S."/>
        </authorList>
    </citation>
    <scope>NUCLEOTIDE SEQUENCE [LARGE SCALE GENOMIC DNA]</scope>
    <source>
        <strain evidence="4 5">MP-01</strain>
    </source>
</reference>
<name>A0A062Y1I3_9BACT</name>
<dbReference type="Proteomes" id="UP000027284">
    <property type="component" value="Unassembled WGS sequence"/>
</dbReference>
<protein>
    <recommendedName>
        <fullName evidence="3">Histone deacetylase domain-containing protein</fullName>
    </recommendedName>
</protein>
<proteinExistence type="inferred from homology"/>
<dbReference type="PRINTS" id="PR01270">
    <property type="entry name" value="HDASUPER"/>
</dbReference>
<dbReference type="InterPro" id="IPR037138">
    <property type="entry name" value="His_deacetylse_dom_sf"/>
</dbReference>